<evidence type="ECO:0000259" key="13">
    <source>
        <dbReference type="PROSITE" id="PS51805"/>
    </source>
</evidence>
<evidence type="ECO:0000259" key="12">
    <source>
        <dbReference type="PROSITE" id="PS50172"/>
    </source>
</evidence>
<feature type="region of interest" description="Disordered" evidence="10">
    <location>
        <begin position="468"/>
        <end position="492"/>
    </location>
</feature>
<keyword evidence="6" id="KW-0862">Zinc</keyword>
<feature type="region of interest" description="Disordered" evidence="10">
    <location>
        <begin position="356"/>
        <end position="397"/>
    </location>
</feature>
<sequence length="987" mass="110991">MGDPIHLEKMGTELKCPICLSLLNSAVSLTCNHIFCNSCIVKSMKSGSNCPVCKVPYQRREVRAAPHMDNLVNIYKSMEAASGFQIFVTQDPPSTKLLEGNTNCRREDIQRICQDTVENQRMGKRKGSRKKFKSNLEFSDPIAAKPSFPTKKRVQVPQSLPSKTPTRNEKLEIKSDENIRDGFKNSSLAQNENPVPSEKGEPVFSPFFWLRDEEDIEKLSQHTVGSQFLDITPPHVPAFSDIKDSDDEYPSKLSPEEEVCGKSNDADFFDSEMFEWTQRACSPELYSTPFKHKMTVADEDSSIPSTLGPKSTNTQIVNDKSNRRGRTARKAMLKKCAKKDVEQELKACFNLKRKTKETMQKEAHENKGDSLDFNKNRKSRKKTVSGTSSTELKHESVLPVSLRGESLNLSDKRLDADLPSSVGENQCDKDFKRNITKICGKISTLCRRAHSLRSKKRKLESIINDIEENDAVQNPEDEEESPSKIDGKNVSEVKRKCQLHSSALSSENNRKLRQKKNMKVFFHGISEDGILTDHQEGQSNTSTKETQSIEMVTDVFTRQTQFIEKAQIIPGSRIQNNPVMLGKLDRANGAALQSCQALSRKTRCSFCLSSEESEASGEMVHYYNGRPVAASYGGGYKVIHSHRNCAEWAPNVYFEDDTAINLEAELTRSRRIKCCCCGLKGAALGCYEKSCRKSFHVTCAKMIPQCRWDTDNFVTLCPLHASSKLPNEDSLTQERIRKKCIPKRQQSNQCNQVDLKDVSTCPSWNSSLTPDNLILCCSGLTVEEREIVSEFQRLSGVTVFKNWDLSVTHVIASTDVNGACKRTLKILMGILEGKWILNIEWVKACMNAMKPVQEDPFEVLVDIHGIRDGPRLGRIRILKKQPKIFEGLQFYFMGDFVASYKGYIQDLIFAGGGTILHRKPLPGAEGASSPSTFIIYSTELPDKCDIKKKDMILNRRKADAEALASETEAKALADYRISVNNADLYID</sequence>
<dbReference type="Gene3D" id="3.30.40.10">
    <property type="entry name" value="Zinc/RING finger domain, C3HC4 (zinc finger)"/>
    <property type="match status" value="2"/>
</dbReference>
<name>B9SYJ0_RICCO</name>
<feature type="compositionally biased region" description="Basic and acidic residues" evidence="10">
    <location>
        <begin position="356"/>
        <end position="375"/>
    </location>
</feature>
<dbReference type="GO" id="GO:0000724">
    <property type="term" value="P:double-strand break repair via homologous recombination"/>
    <property type="evidence" value="ECO:0000318"/>
    <property type="project" value="GO_Central"/>
</dbReference>
<dbReference type="InterPro" id="IPR001841">
    <property type="entry name" value="Znf_RING"/>
</dbReference>
<dbReference type="eggNOG" id="KOG4362">
    <property type="taxonomic scope" value="Eukaryota"/>
</dbReference>
<dbReference type="Pfam" id="PF00533">
    <property type="entry name" value="BRCT"/>
    <property type="match status" value="1"/>
</dbReference>
<feature type="compositionally biased region" description="Acidic residues" evidence="10">
    <location>
        <begin position="468"/>
        <end position="480"/>
    </location>
</feature>
<keyword evidence="8" id="KW-0539">Nucleus</keyword>
<evidence type="ECO:0000313" key="15">
    <source>
        <dbReference type="Proteomes" id="UP000008311"/>
    </source>
</evidence>
<keyword evidence="7" id="KW-0234">DNA repair</keyword>
<evidence type="ECO:0000256" key="10">
    <source>
        <dbReference type="SAM" id="MobiDB-lite"/>
    </source>
</evidence>
<evidence type="ECO:0000313" key="14">
    <source>
        <dbReference type="EMBL" id="EEF31320.1"/>
    </source>
</evidence>
<keyword evidence="15" id="KW-1185">Reference proteome</keyword>
<evidence type="ECO:0000256" key="5">
    <source>
        <dbReference type="ARBA" id="ARBA00022771"/>
    </source>
</evidence>
<evidence type="ECO:0000256" key="6">
    <source>
        <dbReference type="ARBA" id="ARBA00022833"/>
    </source>
</evidence>
<dbReference type="PANTHER" id="PTHR13763:SF0">
    <property type="entry name" value="BREAST CANCER TYPE 1 SUSCEPTIBILITY PROTEIN"/>
    <property type="match status" value="1"/>
</dbReference>
<feature type="compositionally biased region" description="Basic and acidic residues" evidence="10">
    <location>
        <begin position="166"/>
        <end position="183"/>
    </location>
</feature>
<keyword evidence="3" id="KW-0677">Repeat</keyword>
<dbReference type="FunFam" id="3.30.40.10:FF:000352">
    <property type="entry name" value="Breast cancer associated RING 1"/>
    <property type="match status" value="1"/>
</dbReference>
<feature type="compositionally biased region" description="Polar residues" evidence="10">
    <location>
        <begin position="156"/>
        <end position="165"/>
    </location>
</feature>
<feature type="region of interest" description="Disordered" evidence="10">
    <location>
        <begin position="141"/>
        <end position="200"/>
    </location>
</feature>
<evidence type="ECO:0000256" key="3">
    <source>
        <dbReference type="ARBA" id="ARBA00022737"/>
    </source>
</evidence>
<dbReference type="GO" id="GO:0004842">
    <property type="term" value="F:ubiquitin-protein transferase activity"/>
    <property type="evidence" value="ECO:0000318"/>
    <property type="project" value="GO_Central"/>
</dbReference>
<dbReference type="CDD" id="cd17734">
    <property type="entry name" value="BRCT_Bard1_rpt1"/>
    <property type="match status" value="1"/>
</dbReference>
<dbReference type="Gene3D" id="3.40.50.10190">
    <property type="entry name" value="BRCT domain"/>
    <property type="match status" value="2"/>
</dbReference>
<dbReference type="Pfam" id="PF13771">
    <property type="entry name" value="zf-HC5HC2H"/>
    <property type="match status" value="1"/>
</dbReference>
<feature type="compositionally biased region" description="Polar residues" evidence="10">
    <location>
        <begin position="184"/>
        <end position="194"/>
    </location>
</feature>
<dbReference type="PROSITE" id="PS50172">
    <property type="entry name" value="BRCT"/>
    <property type="match status" value="2"/>
</dbReference>
<feature type="compositionally biased region" description="Polar residues" evidence="10">
    <location>
        <begin position="302"/>
        <end position="319"/>
    </location>
</feature>
<gene>
    <name evidence="14" type="ORF">RCOM_1288560</name>
</gene>
<dbReference type="InterPro" id="IPR013083">
    <property type="entry name" value="Znf_RING/FYVE/PHD"/>
</dbReference>
<evidence type="ECO:0000256" key="4">
    <source>
        <dbReference type="ARBA" id="ARBA00022763"/>
    </source>
</evidence>
<keyword evidence="4" id="KW-0227">DNA damage</keyword>
<feature type="domain" description="PHD-type" evidence="13">
    <location>
        <begin position="601"/>
        <end position="721"/>
    </location>
</feature>
<accession>B9SYJ0</accession>
<keyword evidence="2" id="KW-0479">Metal-binding</keyword>
<dbReference type="Proteomes" id="UP000008311">
    <property type="component" value="Unassembled WGS sequence"/>
</dbReference>
<dbReference type="InterPro" id="IPR034732">
    <property type="entry name" value="EPHD"/>
</dbReference>
<dbReference type="SMART" id="SM00292">
    <property type="entry name" value="BRCT"/>
    <property type="match status" value="2"/>
</dbReference>
<dbReference type="GO" id="GO:0070531">
    <property type="term" value="C:BRCA1-A complex"/>
    <property type="evidence" value="ECO:0000318"/>
    <property type="project" value="GO_Central"/>
</dbReference>
<feature type="compositionally biased region" description="Basic and acidic residues" evidence="10">
    <location>
        <begin position="481"/>
        <end position="492"/>
    </location>
</feature>
<dbReference type="SUPFAM" id="SSF57850">
    <property type="entry name" value="RING/U-box"/>
    <property type="match status" value="1"/>
</dbReference>
<dbReference type="InterPro" id="IPR001357">
    <property type="entry name" value="BRCT_dom"/>
</dbReference>
<dbReference type="InterPro" id="IPR031099">
    <property type="entry name" value="BRCA1-associated"/>
</dbReference>
<dbReference type="CDD" id="cd15571">
    <property type="entry name" value="ePHD"/>
    <property type="match status" value="1"/>
</dbReference>
<dbReference type="STRING" id="3988.B9SYJ0"/>
<dbReference type="Pfam" id="PF13923">
    <property type="entry name" value="zf-C3HC4_2"/>
    <property type="match status" value="1"/>
</dbReference>
<feature type="domain" description="RING-type" evidence="11">
    <location>
        <begin position="16"/>
        <end position="54"/>
    </location>
</feature>
<proteinExistence type="predicted"/>
<dbReference type="InterPro" id="IPR036420">
    <property type="entry name" value="BRCT_dom_sf"/>
</dbReference>
<evidence type="ECO:0000259" key="11">
    <source>
        <dbReference type="PROSITE" id="PS50089"/>
    </source>
</evidence>
<protein>
    <submittedName>
        <fullName evidence="14">Brca1 associated ring domain, putative</fullName>
    </submittedName>
</protein>
<organism evidence="14 15">
    <name type="scientific">Ricinus communis</name>
    <name type="common">Castor bean</name>
    <dbReference type="NCBI Taxonomy" id="3988"/>
    <lineage>
        <taxon>Eukaryota</taxon>
        <taxon>Viridiplantae</taxon>
        <taxon>Streptophyta</taxon>
        <taxon>Embryophyta</taxon>
        <taxon>Tracheophyta</taxon>
        <taxon>Spermatophyta</taxon>
        <taxon>Magnoliopsida</taxon>
        <taxon>eudicotyledons</taxon>
        <taxon>Gunneridae</taxon>
        <taxon>Pentapetalae</taxon>
        <taxon>rosids</taxon>
        <taxon>fabids</taxon>
        <taxon>Malpighiales</taxon>
        <taxon>Euphorbiaceae</taxon>
        <taxon>Acalyphoideae</taxon>
        <taxon>Acalypheae</taxon>
        <taxon>Ricinus</taxon>
    </lineage>
</organism>
<dbReference type="InParanoid" id="B9SYJ0"/>
<evidence type="ECO:0000256" key="9">
    <source>
        <dbReference type="PROSITE-ProRule" id="PRU00175"/>
    </source>
</evidence>
<dbReference type="PROSITE" id="PS51805">
    <property type="entry name" value="EPHD"/>
    <property type="match status" value="1"/>
</dbReference>
<keyword evidence="5 9" id="KW-0863">Zinc-finger</keyword>
<dbReference type="PROSITE" id="PS00518">
    <property type="entry name" value="ZF_RING_1"/>
    <property type="match status" value="1"/>
</dbReference>
<dbReference type="GO" id="GO:0031436">
    <property type="term" value="C:BRCA1-BARD1 complex"/>
    <property type="evidence" value="ECO:0000318"/>
    <property type="project" value="GO_Central"/>
</dbReference>
<comment type="subcellular location">
    <subcellularLocation>
        <location evidence="1">Nucleus</location>
    </subcellularLocation>
</comment>
<evidence type="ECO:0000256" key="1">
    <source>
        <dbReference type="ARBA" id="ARBA00004123"/>
    </source>
</evidence>
<feature type="region of interest" description="Disordered" evidence="10">
    <location>
        <begin position="301"/>
        <end position="330"/>
    </location>
</feature>
<dbReference type="GO" id="GO:0045944">
    <property type="term" value="P:positive regulation of transcription by RNA polymerase II"/>
    <property type="evidence" value="ECO:0000318"/>
    <property type="project" value="GO_Central"/>
</dbReference>
<dbReference type="EMBL" id="EQ974252">
    <property type="protein sequence ID" value="EEF31320.1"/>
    <property type="molecule type" value="Genomic_DNA"/>
</dbReference>
<dbReference type="AlphaFoldDB" id="B9SYJ0"/>
<dbReference type="PROSITE" id="PS50089">
    <property type="entry name" value="ZF_RING_2"/>
    <property type="match status" value="1"/>
</dbReference>
<dbReference type="PANTHER" id="PTHR13763">
    <property type="entry name" value="BREAST CANCER TYPE 1 SUSCEPTIBILITY PROTEIN BRCA1"/>
    <property type="match status" value="1"/>
</dbReference>
<reference evidence="15" key="1">
    <citation type="journal article" date="2010" name="Nat. Biotechnol.">
        <title>Draft genome sequence of the oilseed species Ricinus communis.</title>
        <authorList>
            <person name="Chan A.P."/>
            <person name="Crabtree J."/>
            <person name="Zhao Q."/>
            <person name="Lorenzi H."/>
            <person name="Orvis J."/>
            <person name="Puiu D."/>
            <person name="Melake-Berhan A."/>
            <person name="Jones K.M."/>
            <person name="Redman J."/>
            <person name="Chen G."/>
            <person name="Cahoon E.B."/>
            <person name="Gedil M."/>
            <person name="Stanke M."/>
            <person name="Haas B.J."/>
            <person name="Wortman J.R."/>
            <person name="Fraser-Liggett C.M."/>
            <person name="Ravel J."/>
            <person name="Rabinowicz P.D."/>
        </authorList>
    </citation>
    <scope>NUCLEOTIDE SEQUENCE [LARGE SCALE GENOMIC DNA]</scope>
    <source>
        <strain evidence="15">cv. Hale</strain>
    </source>
</reference>
<dbReference type="SMART" id="SM00184">
    <property type="entry name" value="RING"/>
    <property type="match status" value="1"/>
</dbReference>
<dbReference type="FunFam" id="3.30.40.10:FF:000310">
    <property type="entry name" value="Breast cancer associated RING 1"/>
    <property type="match status" value="1"/>
</dbReference>
<evidence type="ECO:0000256" key="8">
    <source>
        <dbReference type="ARBA" id="ARBA00023242"/>
    </source>
</evidence>
<feature type="domain" description="BRCT" evidence="12">
    <location>
        <begin position="778"/>
        <end position="859"/>
    </location>
</feature>
<feature type="domain" description="BRCT" evidence="12">
    <location>
        <begin position="880"/>
        <end position="935"/>
    </location>
</feature>
<evidence type="ECO:0000256" key="7">
    <source>
        <dbReference type="ARBA" id="ARBA00023204"/>
    </source>
</evidence>
<dbReference type="InterPro" id="IPR017907">
    <property type="entry name" value="Znf_RING_CS"/>
</dbReference>
<dbReference type="FunCoup" id="B9SYJ0">
    <property type="interactions" value="339"/>
</dbReference>
<dbReference type="FunFam" id="3.40.50.10190:FF:000006">
    <property type="entry name" value="Breast cancer type 1 susceptibility protein homolog"/>
    <property type="match status" value="1"/>
</dbReference>
<dbReference type="SUPFAM" id="SSF52113">
    <property type="entry name" value="BRCT domain"/>
    <property type="match status" value="2"/>
</dbReference>
<dbReference type="GO" id="GO:0008270">
    <property type="term" value="F:zinc ion binding"/>
    <property type="evidence" value="ECO:0007669"/>
    <property type="project" value="UniProtKB-KW"/>
</dbReference>
<evidence type="ECO:0000256" key="2">
    <source>
        <dbReference type="ARBA" id="ARBA00022723"/>
    </source>
</evidence>